<evidence type="ECO:0000313" key="3">
    <source>
        <dbReference type="Proteomes" id="UP001485043"/>
    </source>
</evidence>
<protein>
    <submittedName>
        <fullName evidence="2">Uncharacterized protein</fullName>
    </submittedName>
</protein>
<accession>A0AAW1SW33</accession>
<dbReference type="Proteomes" id="UP001485043">
    <property type="component" value="Unassembled WGS sequence"/>
</dbReference>
<dbReference type="AlphaFoldDB" id="A0AAW1SW33"/>
<feature type="region of interest" description="Disordered" evidence="1">
    <location>
        <begin position="243"/>
        <end position="283"/>
    </location>
</feature>
<reference evidence="2 3" key="1">
    <citation type="journal article" date="2024" name="Nat. Commun.">
        <title>Phylogenomics reveals the evolutionary origins of lichenization in chlorophyte algae.</title>
        <authorList>
            <person name="Puginier C."/>
            <person name="Libourel C."/>
            <person name="Otte J."/>
            <person name="Skaloud P."/>
            <person name="Haon M."/>
            <person name="Grisel S."/>
            <person name="Petersen M."/>
            <person name="Berrin J.G."/>
            <person name="Delaux P.M."/>
            <person name="Dal Grande F."/>
            <person name="Keller J."/>
        </authorList>
    </citation>
    <scope>NUCLEOTIDE SEQUENCE [LARGE SCALE GENOMIC DNA]</scope>
    <source>
        <strain evidence="2 3">SAG 2523</strain>
    </source>
</reference>
<sequence length="314" mass="33169">MEVNSSGTVTAKAMGKNGLIGDTSAAAQLTLKRQVQNALCEIKLTDASIRGQPFQDVLAKATTKPRKDVKVAATYDLSRSKFTFSPAYTFVARGRTSTASALWKEAGNQLSFELATVLSKTEKLNAVYTTRNKSLLTEYSWSSGVWTVAPLAYLAPPQGAQSRWVGTAGVTATRRLPQKQLGLTALKAIYDLGSESASLAVEGGPGWKAAMKVPLGRSKGVAHPTLAFTYSATYLLDTSIGRAGSKPSAASKPTPAASQAPAGGAPASAKSEPAARAPTPGEQLVLKNIPLDTAFEQNMVKDERGVYTWSTQRK</sequence>
<keyword evidence="3" id="KW-1185">Reference proteome</keyword>
<evidence type="ECO:0000313" key="2">
    <source>
        <dbReference type="EMBL" id="KAK9859370.1"/>
    </source>
</evidence>
<organism evidence="2 3">
    <name type="scientific">Apatococcus fuscideae</name>
    <dbReference type="NCBI Taxonomy" id="2026836"/>
    <lineage>
        <taxon>Eukaryota</taxon>
        <taxon>Viridiplantae</taxon>
        <taxon>Chlorophyta</taxon>
        <taxon>core chlorophytes</taxon>
        <taxon>Trebouxiophyceae</taxon>
        <taxon>Chlorellales</taxon>
        <taxon>Chlorellaceae</taxon>
        <taxon>Apatococcus</taxon>
    </lineage>
</organism>
<feature type="compositionally biased region" description="Low complexity" evidence="1">
    <location>
        <begin position="243"/>
        <end position="278"/>
    </location>
</feature>
<proteinExistence type="predicted"/>
<gene>
    <name evidence="2" type="ORF">WJX84_009952</name>
</gene>
<name>A0AAW1SW33_9CHLO</name>
<dbReference type="EMBL" id="JALJOV010000880">
    <property type="protein sequence ID" value="KAK9859370.1"/>
    <property type="molecule type" value="Genomic_DNA"/>
</dbReference>
<comment type="caution">
    <text evidence="2">The sequence shown here is derived from an EMBL/GenBank/DDBJ whole genome shotgun (WGS) entry which is preliminary data.</text>
</comment>
<evidence type="ECO:0000256" key="1">
    <source>
        <dbReference type="SAM" id="MobiDB-lite"/>
    </source>
</evidence>